<evidence type="ECO:0000256" key="1">
    <source>
        <dbReference type="SAM" id="MobiDB-lite"/>
    </source>
</evidence>
<evidence type="ECO:0000313" key="3">
    <source>
        <dbReference type="Proteomes" id="UP000694918"/>
    </source>
</evidence>
<feature type="domain" description="HMA" evidence="2">
    <location>
        <begin position="7"/>
        <end position="71"/>
    </location>
</feature>
<reference evidence="4" key="1">
    <citation type="submission" date="2025-08" db="UniProtKB">
        <authorList>
            <consortium name="RefSeq"/>
        </authorList>
    </citation>
    <scope>IDENTIFICATION</scope>
</reference>
<evidence type="ECO:0000259" key="2">
    <source>
        <dbReference type="PROSITE" id="PS50846"/>
    </source>
</evidence>
<sequence>MVETKVTTMVIKVVDLGCEKCHKKIKRVLCDIPQIQNQTYDTKKNTVTITVVGCCPEKIKKKIYCKGGRTVKCVEILKEKPEPKQEKKKEPEPEKKKEPEPEKKKEPEPCTCCEKCRQGPCCHHFCIPTVPPYCPVPCRRAVCDIWEDGCCSCRSRGYYLCRSAYVCEEYYPSAPCTIM</sequence>
<proteinExistence type="predicted"/>
<dbReference type="PANTHER" id="PTHR47005">
    <property type="entry name" value="HEAVY METAL TRANSPORT/DETOXIFICATION SUPERFAMILY PROTEIN"/>
    <property type="match status" value="1"/>
</dbReference>
<name>A0AAJ6TGG0_POPEU</name>
<gene>
    <name evidence="4" type="primary">LOC105115227</name>
</gene>
<keyword evidence="3" id="KW-1185">Reference proteome</keyword>
<dbReference type="GeneID" id="105115227"/>
<dbReference type="AlphaFoldDB" id="A0AAJ6TGG0"/>
<dbReference type="InterPro" id="IPR036163">
    <property type="entry name" value="HMA_dom_sf"/>
</dbReference>
<accession>A0AAJ6TGG0</accession>
<organism evidence="3 4">
    <name type="scientific">Populus euphratica</name>
    <name type="common">Euphrates poplar</name>
    <dbReference type="NCBI Taxonomy" id="75702"/>
    <lineage>
        <taxon>Eukaryota</taxon>
        <taxon>Viridiplantae</taxon>
        <taxon>Streptophyta</taxon>
        <taxon>Embryophyta</taxon>
        <taxon>Tracheophyta</taxon>
        <taxon>Spermatophyta</taxon>
        <taxon>Magnoliopsida</taxon>
        <taxon>eudicotyledons</taxon>
        <taxon>Gunneridae</taxon>
        <taxon>Pentapetalae</taxon>
        <taxon>rosids</taxon>
        <taxon>fabids</taxon>
        <taxon>Malpighiales</taxon>
        <taxon>Salicaceae</taxon>
        <taxon>Saliceae</taxon>
        <taxon>Populus</taxon>
    </lineage>
</organism>
<dbReference type="GO" id="GO:0046872">
    <property type="term" value="F:metal ion binding"/>
    <property type="evidence" value="ECO:0007669"/>
    <property type="project" value="InterPro"/>
</dbReference>
<feature type="region of interest" description="Disordered" evidence="1">
    <location>
        <begin position="82"/>
        <end position="110"/>
    </location>
</feature>
<dbReference type="Proteomes" id="UP000694918">
    <property type="component" value="Unplaced"/>
</dbReference>
<dbReference type="PROSITE" id="PS50846">
    <property type="entry name" value="HMA_2"/>
    <property type="match status" value="1"/>
</dbReference>
<dbReference type="SUPFAM" id="SSF55008">
    <property type="entry name" value="HMA, heavy metal-associated domain"/>
    <property type="match status" value="1"/>
</dbReference>
<dbReference type="PANTHER" id="PTHR47005:SF5">
    <property type="entry name" value="HEAVY METAL TRANSPORT_DETOXIFICATION SUPERFAMILY PROTEIN"/>
    <property type="match status" value="1"/>
</dbReference>
<dbReference type="KEGG" id="peu:105115227"/>
<evidence type="ECO:0000313" key="4">
    <source>
        <dbReference type="RefSeq" id="XP_011010374.1"/>
    </source>
</evidence>
<dbReference type="RefSeq" id="XP_011010374.1">
    <property type="nucleotide sequence ID" value="XM_011012072.1"/>
</dbReference>
<protein>
    <submittedName>
        <fullName evidence="4">Uncharacterized protein LOC105115227</fullName>
    </submittedName>
</protein>
<dbReference type="InterPro" id="IPR006121">
    <property type="entry name" value="HMA_dom"/>
</dbReference>
<dbReference type="Pfam" id="PF00403">
    <property type="entry name" value="HMA"/>
    <property type="match status" value="1"/>
</dbReference>
<feature type="compositionally biased region" description="Basic and acidic residues" evidence="1">
    <location>
        <begin position="82"/>
        <end position="108"/>
    </location>
</feature>